<dbReference type="SUPFAM" id="SSF53448">
    <property type="entry name" value="Nucleotide-diphospho-sugar transferases"/>
    <property type="match status" value="1"/>
</dbReference>
<dbReference type="EMBL" id="CACVAW010000061">
    <property type="protein sequence ID" value="CAA6814561.1"/>
    <property type="molecule type" value="Genomic_DNA"/>
</dbReference>
<name>A0A6S6T1B6_9BACT</name>
<dbReference type="Gene3D" id="3.90.550.10">
    <property type="entry name" value="Spore Coat Polysaccharide Biosynthesis Protein SpsA, Chain A"/>
    <property type="match status" value="1"/>
</dbReference>
<dbReference type="AlphaFoldDB" id="A0A6S6T1B6"/>
<dbReference type="GO" id="GO:0044010">
    <property type="term" value="P:single-species biofilm formation"/>
    <property type="evidence" value="ECO:0007669"/>
    <property type="project" value="TreeGrafter"/>
</dbReference>
<dbReference type="InterPro" id="IPR050834">
    <property type="entry name" value="Glycosyltransf_2"/>
</dbReference>
<keyword evidence="2" id="KW-0808">Transferase</keyword>
<dbReference type="CDD" id="cd00761">
    <property type="entry name" value="Glyco_tranf_GTA_type"/>
    <property type="match status" value="1"/>
</dbReference>
<feature type="domain" description="Glycosyltransferase 2-like" evidence="1">
    <location>
        <begin position="11"/>
        <end position="177"/>
    </location>
</feature>
<evidence type="ECO:0000313" key="2">
    <source>
        <dbReference type="EMBL" id="CAA6814561.1"/>
    </source>
</evidence>
<dbReference type="GO" id="GO:0016757">
    <property type="term" value="F:glycosyltransferase activity"/>
    <property type="evidence" value="ECO:0007669"/>
    <property type="project" value="UniProtKB-KW"/>
</dbReference>
<dbReference type="PANTHER" id="PTHR43685:SF13">
    <property type="entry name" value="O ANTIGEN BIOSYNTHESIS RHAMNOSYLTRANSFERASE RFBN"/>
    <property type="match status" value="1"/>
</dbReference>
<protein>
    <submittedName>
        <fullName evidence="2">O antigen biosynthesis rhamnosyltransferase rfbN (EC)</fullName>
        <ecNumber evidence="2">2.4.1.-</ecNumber>
    </submittedName>
</protein>
<dbReference type="Pfam" id="PF00535">
    <property type="entry name" value="Glycos_transf_2"/>
    <property type="match status" value="1"/>
</dbReference>
<dbReference type="InterPro" id="IPR001173">
    <property type="entry name" value="Glyco_trans_2-like"/>
</dbReference>
<dbReference type="EC" id="2.4.1.-" evidence="2"/>
<keyword evidence="2" id="KW-0328">Glycosyltransferase</keyword>
<organism evidence="2">
    <name type="scientific">uncultured Campylobacterales bacterium</name>
    <dbReference type="NCBI Taxonomy" id="352960"/>
    <lineage>
        <taxon>Bacteria</taxon>
        <taxon>Pseudomonadati</taxon>
        <taxon>Campylobacterota</taxon>
        <taxon>Epsilonproteobacteria</taxon>
        <taxon>Campylobacterales</taxon>
        <taxon>environmental samples</taxon>
    </lineage>
</organism>
<evidence type="ECO:0000259" key="1">
    <source>
        <dbReference type="Pfam" id="PF00535"/>
    </source>
</evidence>
<accession>A0A6S6T1B6</accession>
<dbReference type="PANTHER" id="PTHR43685">
    <property type="entry name" value="GLYCOSYLTRANSFERASE"/>
    <property type="match status" value="1"/>
</dbReference>
<reference evidence="2" key="1">
    <citation type="submission" date="2020-01" db="EMBL/GenBank/DDBJ databases">
        <authorList>
            <person name="Meier V. D."/>
            <person name="Meier V D."/>
        </authorList>
    </citation>
    <scope>NUCLEOTIDE SEQUENCE</scope>
    <source>
        <strain evidence="2">HLG_WM_MAG_12</strain>
    </source>
</reference>
<proteinExistence type="predicted"/>
<sequence>MYIKNDINKISIIIPTYNAQRYLPKLLDSIKTQSIKNYELLIIDSSSSDKTVEIAKEYTENVIVIPQSEFDHGGTRAKAAQIASGEILVYLTQDALPCDDYTIESIIKVFEDEKIGAAYGRQLSYDDTNLFGKHLREFNYSKNSYIRDKSDIKQFGLKTAFLSDSFAAYRKSALQDIGLFKSDLILGEDTYAGAKMILDGYSLAYVSEAQVYHSHSYTVWQEFKRYFDIGVFHKYEDWILERFGKAEGEGKRYIKSEVKYLLKNKSWYLLPEWFVRNGMKYLGYKLGQKYEKLPKWMIKRMSMHHRWWDKKIDSKK</sequence>
<gene>
    <name evidence="2" type="ORF">HELGO_WM8290</name>
</gene>
<dbReference type="InterPro" id="IPR029044">
    <property type="entry name" value="Nucleotide-diphossugar_trans"/>
</dbReference>